<dbReference type="Pfam" id="PF13676">
    <property type="entry name" value="TIR_2"/>
    <property type="match status" value="1"/>
</dbReference>
<dbReference type="Gene3D" id="3.40.50.10140">
    <property type="entry name" value="Toll/interleukin-1 receptor homology (TIR) domain"/>
    <property type="match status" value="1"/>
</dbReference>
<dbReference type="EMBL" id="JACHEF010000004">
    <property type="protein sequence ID" value="MBB6411878.1"/>
    <property type="molecule type" value="Genomic_DNA"/>
</dbReference>
<dbReference type="GO" id="GO:0007165">
    <property type="term" value="P:signal transduction"/>
    <property type="evidence" value="ECO:0007669"/>
    <property type="project" value="InterPro"/>
</dbReference>
<dbReference type="AlphaFoldDB" id="A0A841PGU4"/>
<dbReference type="InterPro" id="IPR035897">
    <property type="entry name" value="Toll_tir_struct_dom_sf"/>
</dbReference>
<proteinExistence type="predicted"/>
<accession>A0A841PGU4</accession>
<feature type="domain" description="TIR" evidence="1">
    <location>
        <begin position="2"/>
        <end position="131"/>
    </location>
</feature>
<reference evidence="2 3" key="1">
    <citation type="submission" date="2020-08" db="EMBL/GenBank/DDBJ databases">
        <title>Genomic Encyclopedia of Type Strains, Phase IV (KMG-IV): sequencing the most valuable type-strain genomes for metagenomic binning, comparative biology and taxonomic classification.</title>
        <authorList>
            <person name="Goeker M."/>
        </authorList>
    </citation>
    <scope>NUCLEOTIDE SEQUENCE [LARGE SCALE GENOMIC DNA]</scope>
    <source>
        <strain evidence="2 3">DSM 100039</strain>
    </source>
</reference>
<sequence length="303" mass="34167">MKQWDVFISHASEDKEAFVEPLVIALRSVGLQVWYDKFTLKLGDSLSQSIDLGLVQSEYGIVVISPAFLSKPWPAYELAGLVTREIGARKVILPIWHHVTRDDVLNRSPTLADKLAVNTAHSSPKDIAMQILQVVRPDLYAGTDRAALIARMDGTALRNIEAELENMRDELREFLCPDCGAPLTESMEVPVTDDDSDNLRSFECGRRQIGSDITDPCPSSPSFPKFDAIPIQTYRNANLWSALVAPGAVPRFWLNPSAGRTEEEAIASLKEQYDRRAKKYDKDRWRREQAMIDGYESQRDQED</sequence>
<dbReference type="PROSITE" id="PS50104">
    <property type="entry name" value="TIR"/>
    <property type="match status" value="1"/>
</dbReference>
<comment type="caution">
    <text evidence="2">The sequence shown here is derived from an EMBL/GenBank/DDBJ whole genome shotgun (WGS) entry which is preliminary data.</text>
</comment>
<name>A0A841PGU4_9HYPH</name>
<gene>
    <name evidence="2" type="ORF">HNQ71_004566</name>
</gene>
<dbReference type="InterPro" id="IPR000157">
    <property type="entry name" value="TIR_dom"/>
</dbReference>
<dbReference type="RefSeq" id="WP_210333992.1">
    <property type="nucleotide sequence ID" value="NZ_JACHEF010000004.1"/>
</dbReference>
<keyword evidence="3" id="KW-1185">Reference proteome</keyword>
<evidence type="ECO:0000259" key="1">
    <source>
        <dbReference type="PROSITE" id="PS50104"/>
    </source>
</evidence>
<evidence type="ECO:0000313" key="2">
    <source>
        <dbReference type="EMBL" id="MBB6411878.1"/>
    </source>
</evidence>
<protein>
    <recommendedName>
        <fullName evidence="1">TIR domain-containing protein</fullName>
    </recommendedName>
</protein>
<organism evidence="2 3">
    <name type="scientific">Mesorhizobium sangaii</name>
    <dbReference type="NCBI Taxonomy" id="505389"/>
    <lineage>
        <taxon>Bacteria</taxon>
        <taxon>Pseudomonadati</taxon>
        <taxon>Pseudomonadota</taxon>
        <taxon>Alphaproteobacteria</taxon>
        <taxon>Hyphomicrobiales</taxon>
        <taxon>Phyllobacteriaceae</taxon>
        <taxon>Mesorhizobium</taxon>
    </lineage>
</organism>
<evidence type="ECO:0000313" key="3">
    <source>
        <dbReference type="Proteomes" id="UP000556329"/>
    </source>
</evidence>
<dbReference type="SMART" id="SM00255">
    <property type="entry name" value="TIR"/>
    <property type="match status" value="1"/>
</dbReference>
<dbReference type="SUPFAM" id="SSF52200">
    <property type="entry name" value="Toll/Interleukin receptor TIR domain"/>
    <property type="match status" value="1"/>
</dbReference>
<dbReference type="Proteomes" id="UP000556329">
    <property type="component" value="Unassembled WGS sequence"/>
</dbReference>